<gene>
    <name evidence="12" type="ORF">QJ522_04005</name>
</gene>
<comment type="subcellular location">
    <subcellularLocation>
        <location evidence="1">Cell membrane</location>
        <topology evidence="1">Multi-pass membrane protein</topology>
    </subcellularLocation>
</comment>
<dbReference type="PROSITE" id="PS50893">
    <property type="entry name" value="ABC_TRANSPORTER_2"/>
    <property type="match status" value="1"/>
</dbReference>
<organism evidence="12 13">
    <name type="scientific">Anaerobaca lacustris</name>
    <dbReference type="NCBI Taxonomy" id="3044600"/>
    <lineage>
        <taxon>Bacteria</taxon>
        <taxon>Pseudomonadati</taxon>
        <taxon>Planctomycetota</taxon>
        <taxon>Phycisphaerae</taxon>
        <taxon>Sedimentisphaerales</taxon>
        <taxon>Anaerobacaceae</taxon>
        <taxon>Anaerobaca</taxon>
    </lineage>
</organism>
<feature type="domain" description="ABC transporter" evidence="10">
    <location>
        <begin position="492"/>
        <end position="727"/>
    </location>
</feature>
<dbReference type="FunFam" id="3.40.50.300:FF:000221">
    <property type="entry name" value="Multidrug ABC transporter ATP-binding protein"/>
    <property type="match status" value="1"/>
</dbReference>
<dbReference type="InterPro" id="IPR003593">
    <property type="entry name" value="AAA+_ATPase"/>
</dbReference>
<dbReference type="InterPro" id="IPR003439">
    <property type="entry name" value="ABC_transporter-like_ATP-bd"/>
</dbReference>
<dbReference type="GO" id="GO:0015421">
    <property type="term" value="F:ABC-type oligopeptide transporter activity"/>
    <property type="evidence" value="ECO:0007669"/>
    <property type="project" value="TreeGrafter"/>
</dbReference>
<evidence type="ECO:0000313" key="13">
    <source>
        <dbReference type="Proteomes" id="UP001431776"/>
    </source>
</evidence>
<dbReference type="Pfam" id="PF00664">
    <property type="entry name" value="ABC_membrane"/>
    <property type="match status" value="1"/>
</dbReference>
<accession>A0AAW6TXL5</accession>
<dbReference type="CDD" id="cd18552">
    <property type="entry name" value="ABC_6TM_MsbA_like"/>
    <property type="match status" value="1"/>
</dbReference>
<dbReference type="GO" id="GO:0016887">
    <property type="term" value="F:ATP hydrolysis activity"/>
    <property type="evidence" value="ECO:0007669"/>
    <property type="project" value="InterPro"/>
</dbReference>
<feature type="transmembrane region" description="Helical" evidence="9">
    <location>
        <begin position="212"/>
        <end position="233"/>
    </location>
</feature>
<evidence type="ECO:0000259" key="10">
    <source>
        <dbReference type="PROSITE" id="PS50893"/>
    </source>
</evidence>
<evidence type="ECO:0000256" key="5">
    <source>
        <dbReference type="ARBA" id="ARBA00022741"/>
    </source>
</evidence>
<dbReference type="PANTHER" id="PTHR43394:SF1">
    <property type="entry name" value="ATP-BINDING CASSETTE SUB-FAMILY B MEMBER 10, MITOCHONDRIAL"/>
    <property type="match status" value="1"/>
</dbReference>
<keyword evidence="6 12" id="KW-0067">ATP-binding</keyword>
<dbReference type="SUPFAM" id="SSF52540">
    <property type="entry name" value="P-loop containing nucleoside triphosphate hydrolases"/>
    <property type="match status" value="1"/>
</dbReference>
<dbReference type="Proteomes" id="UP001431776">
    <property type="component" value="Unassembled WGS sequence"/>
</dbReference>
<dbReference type="AlphaFoldDB" id="A0AAW6TXL5"/>
<dbReference type="PROSITE" id="PS50929">
    <property type="entry name" value="ABC_TM1F"/>
    <property type="match status" value="1"/>
</dbReference>
<evidence type="ECO:0000256" key="8">
    <source>
        <dbReference type="ARBA" id="ARBA00023136"/>
    </source>
</evidence>
<dbReference type="SUPFAM" id="SSF90123">
    <property type="entry name" value="ABC transporter transmembrane region"/>
    <property type="match status" value="1"/>
</dbReference>
<feature type="transmembrane region" description="Helical" evidence="9">
    <location>
        <begin position="403"/>
        <end position="424"/>
    </location>
</feature>
<dbReference type="InterPro" id="IPR017871">
    <property type="entry name" value="ABC_transporter-like_CS"/>
</dbReference>
<keyword evidence="8 9" id="KW-0472">Membrane</keyword>
<keyword evidence="3" id="KW-1003">Cell membrane</keyword>
<sequence length="732" mass="80286">MKNIKRLFGYVWPQWPRVVGVVVSTVVIALLLSVSFMAIIPLLTVMIQNEGLHGWADRKTCETAYGMEFDVLAATEVSEDAGPSLQTHLRVHRVREDSLAEKAGIRVDDRIGRLDEDASDVQGIYPGLLEELATAAMTTPALRVRLMRRDGGDWIGADIELSTPQNTAAVEDLNWRTLRQFKWRTRLTGLAAARWAVGFLPRGQSAENRIRAVVAIMVVMLVITIIRCIAKYYQDYVSQKIVQVAVNELRQDVFTRLTCVPISIFATERPSDTISRIMRDTNTMTSAIKIMIGKALREPVNALFMLAGAMFLNWRLSLIFLTAAPLVLVLLASFGRKIKKASRRSLVAGAEMLSKLQEAVAGLRVVKVYNQQRYEQQRFAEINDRLLKQLLAMSKVDAATHPVLEVLGMLAGAGAIVVGMAWVTGGGLEGPEFIALLALLGGAAEAVRKTSGVWNRIQQANAAAERVFDVLDHPPEPEKPDAVTLPSGRGDVDFRDVVFTYPVAEHPALKGVRLTVTSGHNVAIVGPNGSGKTTLANLLPRFYDPDSGRILIGGYDIAEVTLESLRSQIGMVTQEVITFNDTITANIAYGRQGATQEEIVEAARRAFAHEFISQLPLGYNTVIGEYGVGLSGGQLQRIVIARAILKNPAILIFDEATSQVDADSEAKIHKALEEIMQGRTTFIIAHRFSTVIAADVIVVMDGGRIVAQGKHEQLMQTCPIYQGLYETQLIKA</sequence>
<feature type="transmembrane region" description="Helical" evidence="9">
    <location>
        <begin position="20"/>
        <end position="43"/>
    </location>
</feature>
<feature type="domain" description="ABC transmembrane type-1" evidence="11">
    <location>
        <begin position="216"/>
        <end position="459"/>
    </location>
</feature>
<evidence type="ECO:0000256" key="4">
    <source>
        <dbReference type="ARBA" id="ARBA00022692"/>
    </source>
</evidence>
<dbReference type="InterPro" id="IPR011527">
    <property type="entry name" value="ABC1_TM_dom"/>
</dbReference>
<dbReference type="InterPro" id="IPR036640">
    <property type="entry name" value="ABC1_TM_sf"/>
</dbReference>
<evidence type="ECO:0000256" key="1">
    <source>
        <dbReference type="ARBA" id="ARBA00004651"/>
    </source>
</evidence>
<reference evidence="12" key="1">
    <citation type="submission" date="2023-05" db="EMBL/GenBank/DDBJ databases">
        <title>Anaerotaeda fermentans gen. nov., sp. nov., a novel anaerobic planctomycete of the new family within the order Sedimentisphaerales isolated from Taman Peninsula, Russia.</title>
        <authorList>
            <person name="Khomyakova M.A."/>
            <person name="Merkel A.Y."/>
            <person name="Slobodkin A.I."/>
        </authorList>
    </citation>
    <scope>NUCLEOTIDE SEQUENCE</scope>
    <source>
        <strain evidence="12">M17dextr</strain>
    </source>
</reference>
<dbReference type="InterPro" id="IPR039421">
    <property type="entry name" value="Type_1_exporter"/>
</dbReference>
<dbReference type="Gene3D" id="3.40.50.300">
    <property type="entry name" value="P-loop containing nucleotide triphosphate hydrolases"/>
    <property type="match status" value="1"/>
</dbReference>
<dbReference type="SMART" id="SM00382">
    <property type="entry name" value="AAA"/>
    <property type="match status" value="1"/>
</dbReference>
<comment type="caution">
    <text evidence="12">The sequence shown here is derived from an EMBL/GenBank/DDBJ whole genome shotgun (WGS) entry which is preliminary data.</text>
</comment>
<dbReference type="PANTHER" id="PTHR43394">
    <property type="entry name" value="ATP-DEPENDENT PERMEASE MDL1, MITOCHONDRIAL"/>
    <property type="match status" value="1"/>
</dbReference>
<dbReference type="PROSITE" id="PS00211">
    <property type="entry name" value="ABC_TRANSPORTER_1"/>
    <property type="match status" value="1"/>
</dbReference>
<evidence type="ECO:0000256" key="9">
    <source>
        <dbReference type="SAM" id="Phobius"/>
    </source>
</evidence>
<keyword evidence="13" id="KW-1185">Reference proteome</keyword>
<dbReference type="Pfam" id="PF00005">
    <property type="entry name" value="ABC_tran"/>
    <property type="match status" value="1"/>
</dbReference>
<dbReference type="InterPro" id="IPR027417">
    <property type="entry name" value="P-loop_NTPase"/>
</dbReference>
<evidence type="ECO:0000256" key="6">
    <source>
        <dbReference type="ARBA" id="ARBA00022840"/>
    </source>
</evidence>
<keyword evidence="2" id="KW-0813">Transport</keyword>
<dbReference type="EMBL" id="JASCXX010000003">
    <property type="protein sequence ID" value="MDI6448201.1"/>
    <property type="molecule type" value="Genomic_DNA"/>
</dbReference>
<evidence type="ECO:0000259" key="11">
    <source>
        <dbReference type="PROSITE" id="PS50929"/>
    </source>
</evidence>
<keyword evidence="4 9" id="KW-0812">Transmembrane</keyword>
<evidence type="ECO:0000256" key="3">
    <source>
        <dbReference type="ARBA" id="ARBA00022475"/>
    </source>
</evidence>
<keyword evidence="5" id="KW-0547">Nucleotide-binding</keyword>
<proteinExistence type="predicted"/>
<dbReference type="GO" id="GO:0005886">
    <property type="term" value="C:plasma membrane"/>
    <property type="evidence" value="ECO:0007669"/>
    <property type="project" value="UniProtKB-SubCell"/>
</dbReference>
<dbReference type="Gene3D" id="1.20.1560.10">
    <property type="entry name" value="ABC transporter type 1, transmembrane domain"/>
    <property type="match status" value="1"/>
</dbReference>
<evidence type="ECO:0000313" key="12">
    <source>
        <dbReference type="EMBL" id="MDI6448201.1"/>
    </source>
</evidence>
<protein>
    <submittedName>
        <fullName evidence="12">ABC transporter ATP-binding protein</fullName>
    </submittedName>
</protein>
<evidence type="ECO:0000256" key="2">
    <source>
        <dbReference type="ARBA" id="ARBA00022448"/>
    </source>
</evidence>
<dbReference type="GO" id="GO:0005524">
    <property type="term" value="F:ATP binding"/>
    <property type="evidence" value="ECO:0007669"/>
    <property type="project" value="UniProtKB-KW"/>
</dbReference>
<keyword evidence="7 9" id="KW-1133">Transmembrane helix</keyword>
<dbReference type="RefSeq" id="WP_349243608.1">
    <property type="nucleotide sequence ID" value="NZ_JASCXX010000003.1"/>
</dbReference>
<feature type="transmembrane region" description="Helical" evidence="9">
    <location>
        <begin position="314"/>
        <end position="334"/>
    </location>
</feature>
<name>A0AAW6TXL5_9BACT</name>
<evidence type="ECO:0000256" key="7">
    <source>
        <dbReference type="ARBA" id="ARBA00022989"/>
    </source>
</evidence>